<dbReference type="InterPro" id="IPR004176">
    <property type="entry name" value="Clp_R_N"/>
</dbReference>
<proteinExistence type="predicted"/>
<evidence type="ECO:0000313" key="3">
    <source>
        <dbReference type="Proteomes" id="UP000642571"/>
    </source>
</evidence>
<comment type="caution">
    <text evidence="2">The sequence shown here is derived from an EMBL/GenBank/DDBJ whole genome shotgun (WGS) entry which is preliminary data.</text>
</comment>
<dbReference type="CDD" id="cd04301">
    <property type="entry name" value="NAT_SF"/>
    <property type="match status" value="1"/>
</dbReference>
<gene>
    <name evidence="2" type="ORF">GCM10011389_36600</name>
</gene>
<dbReference type="RefSeq" id="WP_188655815.1">
    <property type="nucleotide sequence ID" value="NZ_BMIN01000021.1"/>
</dbReference>
<dbReference type="SUPFAM" id="SSF81923">
    <property type="entry name" value="Double Clp-N motif"/>
    <property type="match status" value="1"/>
</dbReference>
<feature type="domain" description="N-acetyltransferase" evidence="1">
    <location>
        <begin position="159"/>
        <end position="282"/>
    </location>
</feature>
<dbReference type="EMBL" id="BMIN01000021">
    <property type="protein sequence ID" value="GGD25695.1"/>
    <property type="molecule type" value="Genomic_DNA"/>
</dbReference>
<dbReference type="PROSITE" id="PS51186">
    <property type="entry name" value="GNAT"/>
    <property type="match status" value="1"/>
</dbReference>
<dbReference type="Proteomes" id="UP000642571">
    <property type="component" value="Unassembled WGS sequence"/>
</dbReference>
<evidence type="ECO:0000259" key="1">
    <source>
        <dbReference type="PROSITE" id="PS51186"/>
    </source>
</evidence>
<name>A0ABQ1QGU9_9BACI</name>
<dbReference type="InterPro" id="IPR000182">
    <property type="entry name" value="GNAT_dom"/>
</dbReference>
<dbReference type="InterPro" id="IPR036628">
    <property type="entry name" value="Clp_N_dom_sf"/>
</dbReference>
<dbReference type="InterPro" id="IPR016181">
    <property type="entry name" value="Acyl_CoA_acyltransferase"/>
</dbReference>
<dbReference type="Pfam" id="PF00583">
    <property type="entry name" value="Acetyltransf_1"/>
    <property type="match status" value="1"/>
</dbReference>
<organism evidence="2 3">
    <name type="scientific">Pontibacillus salipaludis</name>
    <dbReference type="NCBI Taxonomy" id="1697394"/>
    <lineage>
        <taxon>Bacteria</taxon>
        <taxon>Bacillati</taxon>
        <taxon>Bacillota</taxon>
        <taxon>Bacilli</taxon>
        <taxon>Bacillales</taxon>
        <taxon>Bacillaceae</taxon>
        <taxon>Pontibacillus</taxon>
    </lineage>
</organism>
<dbReference type="SUPFAM" id="SSF55729">
    <property type="entry name" value="Acyl-CoA N-acyltransferases (Nat)"/>
    <property type="match status" value="1"/>
</dbReference>
<evidence type="ECO:0000313" key="2">
    <source>
        <dbReference type="EMBL" id="GGD25695.1"/>
    </source>
</evidence>
<dbReference type="Gene3D" id="3.40.630.30">
    <property type="match status" value="1"/>
</dbReference>
<reference evidence="3" key="1">
    <citation type="journal article" date="2019" name="Int. J. Syst. Evol. Microbiol.">
        <title>The Global Catalogue of Microorganisms (GCM) 10K type strain sequencing project: providing services to taxonomists for standard genome sequencing and annotation.</title>
        <authorList>
            <consortium name="The Broad Institute Genomics Platform"/>
            <consortium name="The Broad Institute Genome Sequencing Center for Infectious Disease"/>
            <person name="Wu L."/>
            <person name="Ma J."/>
        </authorList>
    </citation>
    <scope>NUCLEOTIDE SEQUENCE [LARGE SCALE GENOMIC DNA]</scope>
    <source>
        <strain evidence="3">CGMCC 1.15353</strain>
    </source>
</reference>
<accession>A0ABQ1QGU9</accession>
<dbReference type="Gene3D" id="1.10.1780.10">
    <property type="entry name" value="Clp, N-terminal domain"/>
    <property type="match status" value="1"/>
</dbReference>
<protein>
    <submittedName>
        <fullName evidence="2">N-acetyltransferase</fullName>
    </submittedName>
</protein>
<sequence length="282" mass="32766">MKEDSYQFTKRAGRIIDRLKDRYKIVQPHHFLIGACEEFEGVCGELFLYVNQHVGRDFIEQINLACETQPATYIEMNNGLKISSGLEEVLNRANEKKQNYGQALINEGHILFAVIELEKRLREVFSKEMLKDIFQIACTPRNMIVHLERYVHKQLSPQNAIRRAKISDLPAIKDYIRFEFGERWLEHVNHASDMSEIPIFIAERNNTIIGFACYDLVRKQKGIFGPMGTSKDKRFQFVGRELLDTCLVEMAKRRYPYAIIDEAGPVEFYEKACNAKLIPVVQ</sequence>
<dbReference type="Pfam" id="PF02861">
    <property type="entry name" value="Clp_N"/>
    <property type="match status" value="1"/>
</dbReference>
<keyword evidence="3" id="KW-1185">Reference proteome</keyword>